<dbReference type="Proteomes" id="UP000183832">
    <property type="component" value="Unassembled WGS sequence"/>
</dbReference>
<keyword evidence="2" id="KW-1185">Reference proteome</keyword>
<dbReference type="AlphaFoldDB" id="A0A1J1ID26"/>
<proteinExistence type="predicted"/>
<dbReference type="EMBL" id="CVRI01000044">
    <property type="protein sequence ID" value="CRK96862.1"/>
    <property type="molecule type" value="Genomic_DNA"/>
</dbReference>
<reference evidence="1 2" key="1">
    <citation type="submission" date="2015-04" db="EMBL/GenBank/DDBJ databases">
        <authorList>
            <person name="Syromyatnikov M.Y."/>
            <person name="Popov V.N."/>
        </authorList>
    </citation>
    <scope>NUCLEOTIDE SEQUENCE [LARGE SCALE GENOMIC DNA]</scope>
</reference>
<gene>
    <name evidence="1" type="ORF">CLUMA_CG010217</name>
</gene>
<sequence length="100" mass="11244">MNELSGNNTVCVGSRNDCVYQPSTSSGTIKPLIMTMTKKTLKLIAFKDPEFPHHKRINNRDLNKKSLLPKVGPNSGYYRVSIQTGNFVWQVPEISKVHTP</sequence>
<accession>A0A1J1ID26</accession>
<protein>
    <submittedName>
        <fullName evidence="1">CLUMA_CG010217, isoform A</fullName>
    </submittedName>
</protein>
<evidence type="ECO:0000313" key="2">
    <source>
        <dbReference type="Proteomes" id="UP000183832"/>
    </source>
</evidence>
<evidence type="ECO:0000313" key="1">
    <source>
        <dbReference type="EMBL" id="CRK96862.1"/>
    </source>
</evidence>
<organism evidence="1 2">
    <name type="scientific">Clunio marinus</name>
    <dbReference type="NCBI Taxonomy" id="568069"/>
    <lineage>
        <taxon>Eukaryota</taxon>
        <taxon>Metazoa</taxon>
        <taxon>Ecdysozoa</taxon>
        <taxon>Arthropoda</taxon>
        <taxon>Hexapoda</taxon>
        <taxon>Insecta</taxon>
        <taxon>Pterygota</taxon>
        <taxon>Neoptera</taxon>
        <taxon>Endopterygota</taxon>
        <taxon>Diptera</taxon>
        <taxon>Nematocera</taxon>
        <taxon>Chironomoidea</taxon>
        <taxon>Chironomidae</taxon>
        <taxon>Clunio</taxon>
    </lineage>
</organism>
<name>A0A1J1ID26_9DIPT</name>